<evidence type="ECO:0000256" key="3">
    <source>
        <dbReference type="SAM" id="MobiDB-lite"/>
    </source>
</evidence>
<dbReference type="InterPro" id="IPR012677">
    <property type="entry name" value="Nucleotide-bd_a/b_plait_sf"/>
</dbReference>
<dbReference type="GO" id="GO:0003729">
    <property type="term" value="F:mRNA binding"/>
    <property type="evidence" value="ECO:0007669"/>
    <property type="project" value="TreeGrafter"/>
</dbReference>
<evidence type="ECO:0000259" key="4">
    <source>
        <dbReference type="PROSITE" id="PS50102"/>
    </source>
</evidence>
<keyword evidence="6" id="KW-1185">Reference proteome</keyword>
<feature type="compositionally biased region" description="Basic residues" evidence="3">
    <location>
        <begin position="129"/>
        <end position="140"/>
    </location>
</feature>
<sequence length="323" mass="35369">MVASSSTARSKTDAPWVSARSGGGANLLSSLVQDDAVRVRPTAALTRAILQRMFHAFFSSAELQQVRACVALPATCVAPQRRGRRTLPLTDSMSDFPSSEVPSIPWSEALSRIPLGITEAPGPPTAAVSHRRIAGKKTRRSPTVSPRRSIGRASSDEEQYRSMHNGSEVESWDPMASDYRSREFNSYETGAGALMQAAKESGGGDFTLFVTNIPLGLPKEAFRELFGRAGQVKKVYIQKGTTDRETTYGFVDYGTIREAESAIQMLNDFDMGSGVRLVVKVSETKEDRDKRAGQEEGGGGVFEHSELWEVRSQRREASCQERL</sequence>
<gene>
    <name evidence="5" type="ORF">GBAR_LOCUS26408</name>
</gene>
<dbReference type="Pfam" id="PF00076">
    <property type="entry name" value="RRM_1"/>
    <property type="match status" value="1"/>
</dbReference>
<comment type="caution">
    <text evidence="5">The sequence shown here is derived from an EMBL/GenBank/DDBJ whole genome shotgun (WGS) entry which is preliminary data.</text>
</comment>
<organism evidence="5 6">
    <name type="scientific">Geodia barretti</name>
    <name type="common">Barrett's horny sponge</name>
    <dbReference type="NCBI Taxonomy" id="519541"/>
    <lineage>
        <taxon>Eukaryota</taxon>
        <taxon>Metazoa</taxon>
        <taxon>Porifera</taxon>
        <taxon>Demospongiae</taxon>
        <taxon>Heteroscleromorpha</taxon>
        <taxon>Tetractinellida</taxon>
        <taxon>Astrophorina</taxon>
        <taxon>Geodiidae</taxon>
        <taxon>Geodia</taxon>
    </lineage>
</organism>
<dbReference type="PANTHER" id="PTHR48025:SF1">
    <property type="entry name" value="RRM DOMAIN-CONTAINING PROTEIN"/>
    <property type="match status" value="1"/>
</dbReference>
<dbReference type="InterPro" id="IPR000504">
    <property type="entry name" value="RRM_dom"/>
</dbReference>
<dbReference type="SMART" id="SM00360">
    <property type="entry name" value="RRM"/>
    <property type="match status" value="1"/>
</dbReference>
<proteinExistence type="predicted"/>
<protein>
    <recommendedName>
        <fullName evidence="4">RRM domain-containing protein</fullName>
    </recommendedName>
</protein>
<evidence type="ECO:0000256" key="2">
    <source>
        <dbReference type="PROSITE-ProRule" id="PRU00176"/>
    </source>
</evidence>
<reference evidence="5" key="1">
    <citation type="submission" date="2023-03" db="EMBL/GenBank/DDBJ databases">
        <authorList>
            <person name="Steffen K."/>
            <person name="Cardenas P."/>
        </authorList>
    </citation>
    <scope>NUCLEOTIDE SEQUENCE</scope>
</reference>
<dbReference type="EMBL" id="CASHTH010003675">
    <property type="protein sequence ID" value="CAI8047728.1"/>
    <property type="molecule type" value="Genomic_DNA"/>
</dbReference>
<evidence type="ECO:0000313" key="5">
    <source>
        <dbReference type="EMBL" id="CAI8047728.1"/>
    </source>
</evidence>
<keyword evidence="1 2" id="KW-0694">RNA-binding</keyword>
<evidence type="ECO:0000256" key="1">
    <source>
        <dbReference type="ARBA" id="ARBA00022884"/>
    </source>
</evidence>
<dbReference type="CDD" id="cd00590">
    <property type="entry name" value="RRM_SF"/>
    <property type="match status" value="1"/>
</dbReference>
<dbReference type="PANTHER" id="PTHR48025">
    <property type="entry name" value="OS02G0815200 PROTEIN"/>
    <property type="match status" value="1"/>
</dbReference>
<dbReference type="Gene3D" id="3.30.70.330">
    <property type="match status" value="1"/>
</dbReference>
<dbReference type="PROSITE" id="PS50102">
    <property type="entry name" value="RRM"/>
    <property type="match status" value="1"/>
</dbReference>
<dbReference type="SUPFAM" id="SSF54928">
    <property type="entry name" value="RNA-binding domain, RBD"/>
    <property type="match status" value="1"/>
</dbReference>
<dbReference type="AlphaFoldDB" id="A0AA35TGT5"/>
<dbReference type="InterPro" id="IPR050502">
    <property type="entry name" value="Euk_RNA-bind_prot"/>
</dbReference>
<feature type="region of interest" description="Disordered" evidence="3">
    <location>
        <begin position="121"/>
        <end position="172"/>
    </location>
</feature>
<dbReference type="InterPro" id="IPR035979">
    <property type="entry name" value="RBD_domain_sf"/>
</dbReference>
<dbReference type="Proteomes" id="UP001174909">
    <property type="component" value="Unassembled WGS sequence"/>
</dbReference>
<feature type="domain" description="RRM" evidence="4">
    <location>
        <begin position="206"/>
        <end position="284"/>
    </location>
</feature>
<evidence type="ECO:0000313" key="6">
    <source>
        <dbReference type="Proteomes" id="UP001174909"/>
    </source>
</evidence>
<name>A0AA35TGT5_GEOBA</name>
<accession>A0AA35TGT5</accession>